<dbReference type="EMBL" id="CACVKT020009053">
    <property type="protein sequence ID" value="CAC5419839.1"/>
    <property type="molecule type" value="Genomic_DNA"/>
</dbReference>
<name>A0A6J8EGN1_MYTCO</name>
<keyword evidence="3" id="KW-1185">Reference proteome</keyword>
<feature type="compositionally biased region" description="Basic and acidic residues" evidence="1">
    <location>
        <begin position="68"/>
        <end position="83"/>
    </location>
</feature>
<dbReference type="AlphaFoldDB" id="A0A6J8EGN1"/>
<reference evidence="2 3" key="1">
    <citation type="submission" date="2020-06" db="EMBL/GenBank/DDBJ databases">
        <authorList>
            <person name="Li R."/>
            <person name="Bekaert M."/>
        </authorList>
    </citation>
    <scope>NUCLEOTIDE SEQUENCE [LARGE SCALE GENOMIC DNA]</scope>
    <source>
        <strain evidence="3">wild</strain>
    </source>
</reference>
<protein>
    <submittedName>
        <fullName evidence="2">Uncharacterized protein</fullName>
    </submittedName>
</protein>
<sequence>MIPVVQLMEKSLKSSSEESEETFELSLDSLNLLLYAHRDLSSQRRKLLTPALDKKYLALSHLSQKGPDTTRTEETLQQERKGESGPLEMDTHSNSNVSTLLNLNCLHNTTDNFVAGKIAQYSETWKTITSDRNLLNIVCQGYHLNLNVNHVVNVHGKKLNLMKVKK</sequence>
<feature type="region of interest" description="Disordered" evidence="1">
    <location>
        <begin position="63"/>
        <end position="93"/>
    </location>
</feature>
<gene>
    <name evidence="2" type="ORF">MCOR_52129</name>
</gene>
<dbReference type="OrthoDB" id="7701249at2759"/>
<proteinExistence type="predicted"/>
<evidence type="ECO:0000313" key="2">
    <source>
        <dbReference type="EMBL" id="CAC5419839.1"/>
    </source>
</evidence>
<evidence type="ECO:0000256" key="1">
    <source>
        <dbReference type="SAM" id="MobiDB-lite"/>
    </source>
</evidence>
<dbReference type="Proteomes" id="UP000507470">
    <property type="component" value="Unassembled WGS sequence"/>
</dbReference>
<evidence type="ECO:0000313" key="3">
    <source>
        <dbReference type="Proteomes" id="UP000507470"/>
    </source>
</evidence>
<organism evidence="2 3">
    <name type="scientific">Mytilus coruscus</name>
    <name type="common">Sea mussel</name>
    <dbReference type="NCBI Taxonomy" id="42192"/>
    <lineage>
        <taxon>Eukaryota</taxon>
        <taxon>Metazoa</taxon>
        <taxon>Spiralia</taxon>
        <taxon>Lophotrochozoa</taxon>
        <taxon>Mollusca</taxon>
        <taxon>Bivalvia</taxon>
        <taxon>Autobranchia</taxon>
        <taxon>Pteriomorphia</taxon>
        <taxon>Mytilida</taxon>
        <taxon>Mytiloidea</taxon>
        <taxon>Mytilidae</taxon>
        <taxon>Mytilinae</taxon>
        <taxon>Mytilus</taxon>
    </lineage>
</organism>
<accession>A0A6J8EGN1</accession>